<name>A0A2S6G569_9GAMM</name>
<dbReference type="OrthoDB" id="5641374at2"/>
<comment type="caution">
    <text evidence="2">The sequence shown here is derived from an EMBL/GenBank/DDBJ whole genome shotgun (WGS) entry which is preliminary data.</text>
</comment>
<gene>
    <name evidence="2" type="ORF">B0H24_101763</name>
    <name evidence="1" type="ORF">BY455_12063</name>
</gene>
<dbReference type="Proteomes" id="UP000239648">
    <property type="component" value="Unassembled WGS sequence"/>
</dbReference>
<dbReference type="EMBL" id="PTIU01000017">
    <property type="protein sequence ID" value="PPK54265.1"/>
    <property type="molecule type" value="Genomic_DNA"/>
</dbReference>
<evidence type="ECO:0000313" key="2">
    <source>
        <dbReference type="EMBL" id="PPK54265.1"/>
    </source>
</evidence>
<keyword evidence="4" id="KW-1185">Reference proteome</keyword>
<dbReference type="Pfam" id="PF12616">
    <property type="entry name" value="DUF3775"/>
    <property type="match status" value="1"/>
</dbReference>
<accession>A0A2S6G569</accession>
<reference evidence="1 4" key="1">
    <citation type="submission" date="2018-02" db="EMBL/GenBank/DDBJ databases">
        <title>Deep subsurface shale carbon reservoir microbial communities from Ohio and West Virginia, USA.</title>
        <authorList>
            <person name="Wrighton K."/>
        </authorList>
    </citation>
    <scope>NUCLEOTIDE SEQUENCE [LARGE SCALE GENOMIC DNA]</scope>
    <source>
        <strain evidence="1 4">UTICA-S1B6</strain>
    </source>
</reference>
<dbReference type="AlphaFoldDB" id="A0A2S6G569"/>
<proteinExistence type="predicted"/>
<reference evidence="2 3" key="2">
    <citation type="submission" date="2018-02" db="EMBL/GenBank/DDBJ databases">
        <title>Subsurface microbial communities from deep shales in Ohio and West Virginia, USA.</title>
        <authorList>
            <person name="Wrighton K."/>
        </authorList>
    </citation>
    <scope>NUCLEOTIDE SEQUENCE [LARGE SCALE GENOMIC DNA]</scope>
    <source>
        <strain evidence="2 3">UTICA-S1B9</strain>
    </source>
</reference>
<dbReference type="RefSeq" id="WP_104416569.1">
    <property type="nucleotide sequence ID" value="NZ_PTIT01000020.1"/>
</dbReference>
<evidence type="ECO:0000313" key="1">
    <source>
        <dbReference type="EMBL" id="PPK50813.1"/>
    </source>
</evidence>
<dbReference type="EMBL" id="PTIT01000020">
    <property type="protein sequence ID" value="PPK50813.1"/>
    <property type="molecule type" value="Genomic_DNA"/>
</dbReference>
<protein>
    <submittedName>
        <fullName evidence="2">Uncharacterized protein DUF3775</fullName>
    </submittedName>
</protein>
<evidence type="ECO:0000313" key="4">
    <source>
        <dbReference type="Proteomes" id="UP000239648"/>
    </source>
</evidence>
<dbReference type="InterPro" id="IPR022254">
    <property type="entry name" value="DUF3775"/>
</dbReference>
<sequence>MELNLNPETVCLLITKAHEFHAKEQVTITENPTSPADDWAMQTLADHADDATYQEMVNLINDLDPDQLLELVALMWLGRGDFALEEWQEALSQAADSHTSHTASYLIGTPLVADYWQEGLELHGYTCD</sequence>
<organism evidence="2 3">
    <name type="scientific">Marinobacter persicus</name>
    <dbReference type="NCBI Taxonomy" id="930118"/>
    <lineage>
        <taxon>Bacteria</taxon>
        <taxon>Pseudomonadati</taxon>
        <taxon>Pseudomonadota</taxon>
        <taxon>Gammaproteobacteria</taxon>
        <taxon>Pseudomonadales</taxon>
        <taxon>Marinobacteraceae</taxon>
        <taxon>Marinobacter</taxon>
    </lineage>
</organism>
<evidence type="ECO:0000313" key="3">
    <source>
        <dbReference type="Proteomes" id="UP000239446"/>
    </source>
</evidence>
<dbReference type="Proteomes" id="UP000239446">
    <property type="component" value="Unassembled WGS sequence"/>
</dbReference>